<evidence type="ECO:0000313" key="4">
    <source>
        <dbReference type="Proteomes" id="UP000595420"/>
    </source>
</evidence>
<evidence type="ECO:0000313" key="3">
    <source>
        <dbReference type="EMBL" id="QQD73076.1"/>
    </source>
</evidence>
<keyword evidence="2" id="KW-1133">Transmembrane helix</keyword>
<sequence>MNGITVFALTMIGIALFIGGFYLFLDFVNMKAEQSRKERELRETQSQHPERHLSDGAS</sequence>
<evidence type="ECO:0000256" key="2">
    <source>
        <dbReference type="SAM" id="Phobius"/>
    </source>
</evidence>
<reference evidence="3 4" key="1">
    <citation type="submission" date="2020-07" db="EMBL/GenBank/DDBJ databases">
        <title>Complete genome sequence analysis of Acidithiobacillus ferrivorans XJFY6S-08 reveals extreme environmental adaptation to alpine acid mine drainage.</title>
        <authorList>
            <person name="Yan L."/>
            <person name="Ni Y."/>
        </authorList>
    </citation>
    <scope>NUCLEOTIDE SEQUENCE [LARGE SCALE GENOMIC DNA]</scope>
    <source>
        <strain evidence="3 4">XJFY6S-08</strain>
    </source>
</reference>
<name>A0A7T5BH58_9PROT</name>
<dbReference type="AlphaFoldDB" id="A0A7T5BH58"/>
<gene>
    <name evidence="3" type="ORF">H2515_01690</name>
</gene>
<protein>
    <submittedName>
        <fullName evidence="3">Uncharacterized protein</fullName>
    </submittedName>
</protein>
<accession>A0A7T5BH58</accession>
<dbReference type="Proteomes" id="UP000595420">
    <property type="component" value="Chromosome"/>
</dbReference>
<feature type="region of interest" description="Disordered" evidence="1">
    <location>
        <begin position="36"/>
        <end position="58"/>
    </location>
</feature>
<feature type="transmembrane region" description="Helical" evidence="2">
    <location>
        <begin position="6"/>
        <end position="28"/>
    </location>
</feature>
<dbReference type="EMBL" id="CP059488">
    <property type="protein sequence ID" value="QQD73076.1"/>
    <property type="molecule type" value="Genomic_DNA"/>
</dbReference>
<proteinExistence type="predicted"/>
<dbReference type="RefSeq" id="WP_155735310.1">
    <property type="nucleotide sequence ID" value="NZ_CP059488.1"/>
</dbReference>
<keyword evidence="2" id="KW-0472">Membrane</keyword>
<evidence type="ECO:0000256" key="1">
    <source>
        <dbReference type="SAM" id="MobiDB-lite"/>
    </source>
</evidence>
<keyword evidence="2" id="KW-0812">Transmembrane</keyword>
<organism evidence="3 4">
    <name type="scientific">Acidithiobacillus ferrivorans</name>
    <dbReference type="NCBI Taxonomy" id="160808"/>
    <lineage>
        <taxon>Bacteria</taxon>
        <taxon>Pseudomonadati</taxon>
        <taxon>Pseudomonadota</taxon>
        <taxon>Acidithiobacillia</taxon>
        <taxon>Acidithiobacillales</taxon>
        <taxon>Acidithiobacillaceae</taxon>
        <taxon>Acidithiobacillus</taxon>
    </lineage>
</organism>